<accession>A0ABW5N3Z4</accession>
<keyword evidence="2" id="KW-1185">Reference proteome</keyword>
<comment type="caution">
    <text evidence="1">The sequence shown here is derived from an EMBL/GenBank/DDBJ whole genome shotgun (WGS) entry which is preliminary data.</text>
</comment>
<organism evidence="1 2">
    <name type="scientific">Aquimarina hainanensis</name>
    <dbReference type="NCBI Taxonomy" id="1578017"/>
    <lineage>
        <taxon>Bacteria</taxon>
        <taxon>Pseudomonadati</taxon>
        <taxon>Bacteroidota</taxon>
        <taxon>Flavobacteriia</taxon>
        <taxon>Flavobacteriales</taxon>
        <taxon>Flavobacteriaceae</taxon>
        <taxon>Aquimarina</taxon>
    </lineage>
</organism>
<dbReference type="RefSeq" id="WP_378255593.1">
    <property type="nucleotide sequence ID" value="NZ_JBHSJV010000001.1"/>
</dbReference>
<dbReference type="Proteomes" id="UP001597459">
    <property type="component" value="Unassembled WGS sequence"/>
</dbReference>
<name>A0ABW5N3Z4_9FLAO</name>
<evidence type="ECO:0000313" key="1">
    <source>
        <dbReference type="EMBL" id="MFD2590230.1"/>
    </source>
</evidence>
<proteinExistence type="predicted"/>
<dbReference type="EMBL" id="JBHULX010000003">
    <property type="protein sequence ID" value="MFD2590230.1"/>
    <property type="molecule type" value="Genomic_DNA"/>
</dbReference>
<protein>
    <recommendedName>
        <fullName evidence="3">HNH endonuclease</fullName>
    </recommendedName>
</protein>
<gene>
    <name evidence="1" type="ORF">ACFSTE_05260</name>
</gene>
<reference evidence="2" key="1">
    <citation type="journal article" date="2019" name="Int. J. Syst. Evol. Microbiol.">
        <title>The Global Catalogue of Microorganisms (GCM) 10K type strain sequencing project: providing services to taxonomists for standard genome sequencing and annotation.</title>
        <authorList>
            <consortium name="The Broad Institute Genomics Platform"/>
            <consortium name="The Broad Institute Genome Sequencing Center for Infectious Disease"/>
            <person name="Wu L."/>
            <person name="Ma J."/>
        </authorList>
    </citation>
    <scope>NUCLEOTIDE SEQUENCE [LARGE SCALE GENOMIC DNA]</scope>
    <source>
        <strain evidence="2">KCTC 42423</strain>
    </source>
</reference>
<sequence>MTKIHEDIKKICFFCSKPIEDKKTLEHIIPNSLLGKLGIKEVELKGEGAFQYSRIKVPAHSSCNSGFGSEYENRIIELLDNPKQLYIDLKTEESGISMRYGPDESLTMLISTWLSKIYYGLFYNDYLKLGESEYTKTAKNIIESDNFKMVQKAYQDGVGFCIPSSLYVFTSKNENFDLRTMIYPQTILMKVKSLTMILCIGDGFLTKNYLSNGILEDYREFLATEEKRESRFSVHLYGLAEITSLRMHIPKEPSFIYSKQQKEIINMSLTTGVSNPDEYYKVDEVSIMKKRDEILKEFGVKMK</sequence>
<evidence type="ECO:0000313" key="2">
    <source>
        <dbReference type="Proteomes" id="UP001597459"/>
    </source>
</evidence>
<evidence type="ECO:0008006" key="3">
    <source>
        <dbReference type="Google" id="ProtNLM"/>
    </source>
</evidence>